<sequence length="411" mass="47094">MAPRYGLRDLIEMSCFDSTLNSQFLLYTHTRLNPHCNITMKPNVIYQALTMDRAHSTGFYNTGGLREKLLQIPSLWYFEGQRMDLAEGQVLRMVIIFQYYLFLFRYGLFQYCVRHAQISSIHDLVKGMRTARDGGGGEKTIKSFLPCSYHLSAPCRYHKQLFQISKQYQNTASTLYNAEIQIILRIVTSRITAHPLWIIPMVMPWTLPILRGIMSQLQRNIWAGGQNRKEKIHELVNNVVLLGFPVESVSHTMCLIYNTLNSYLNWTLFCLQQVVVEGPADPRPIPEDLDPDLRCSLCLRSMVVRACTLTADAQQRQNKRKHTGVGGQPANKRKKKLKNIELLYCLDDFSYLTNCCYTYARRVPLAINGVRVVVYTAVKTRYGVCGCGTMCVEDPIKNTELKCDACHFTSS</sequence>
<evidence type="ECO:0000313" key="1">
    <source>
        <dbReference type="EMBL" id="ABG25614.1"/>
    </source>
</evidence>
<dbReference type="Proteomes" id="UP000120576">
    <property type="component" value="Genome"/>
</dbReference>
<organism evidence="1 2">
    <name type="scientific">Ranid herpesvirus 2</name>
    <dbReference type="NCBI Taxonomy" id="389214"/>
    <lineage>
        <taxon>Viruses</taxon>
        <taxon>Duplodnaviria</taxon>
        <taxon>Heunggongvirae</taxon>
        <taxon>Peploviricota</taxon>
        <taxon>Herviviricetes</taxon>
        <taxon>Herpesvirales</taxon>
        <taxon>Alloherpesviridae</taxon>
        <taxon>Batravirus</taxon>
        <taxon>Batravirus ranidallo2</taxon>
    </lineage>
</organism>
<accession>Q14W21</accession>
<dbReference type="OrthoDB" id="20855at10239"/>
<dbReference type="EMBL" id="DQ665652">
    <property type="protein sequence ID" value="ABG25614.1"/>
    <property type="molecule type" value="Genomic_DNA"/>
</dbReference>
<protein>
    <submittedName>
        <fullName evidence="1">ORF85</fullName>
    </submittedName>
</protein>
<reference evidence="1 2" key="1">
    <citation type="journal article" date="2006" name="J. Gen. Virol.">
        <title>Genome sequences of two frog herpesviruses.</title>
        <authorList>
            <person name="Davison A.J."/>
            <person name="Cunningham C."/>
            <person name="Sauerbier W."/>
            <person name="McKinnell R.G."/>
        </authorList>
    </citation>
    <scope>NUCLEOTIDE SEQUENCE [LARGE SCALE GENOMIC DNA]</scope>
    <source>
        <strain evidence="1">ATCC VR-568</strain>
    </source>
</reference>
<keyword evidence="2" id="KW-1185">Reference proteome</keyword>
<evidence type="ECO:0000313" key="2">
    <source>
        <dbReference type="Proteomes" id="UP000120576"/>
    </source>
</evidence>
<dbReference type="GeneID" id="5179491"/>
<proteinExistence type="predicted"/>
<name>Q14W21_9VIRU</name>
<dbReference type="RefSeq" id="YP_656593.1">
    <property type="nucleotide sequence ID" value="NC_008210.1"/>
</dbReference>
<dbReference type="KEGG" id="vg:5179491"/>